<feature type="domain" description="Thrombospondin-like N-terminal" evidence="2">
    <location>
        <begin position="1"/>
        <end position="206"/>
    </location>
</feature>
<dbReference type="SUPFAM" id="SSF49899">
    <property type="entry name" value="Concanavalin A-like lectins/glucanases"/>
    <property type="match status" value="1"/>
</dbReference>
<gene>
    <name evidence="3" type="ORF">B4U80_05583</name>
</gene>
<dbReference type="InterPro" id="IPR001791">
    <property type="entry name" value="Laminin_G"/>
</dbReference>
<organism evidence="3 4">
    <name type="scientific">Leptotrombidium deliense</name>
    <dbReference type="NCBI Taxonomy" id="299467"/>
    <lineage>
        <taxon>Eukaryota</taxon>
        <taxon>Metazoa</taxon>
        <taxon>Ecdysozoa</taxon>
        <taxon>Arthropoda</taxon>
        <taxon>Chelicerata</taxon>
        <taxon>Arachnida</taxon>
        <taxon>Acari</taxon>
        <taxon>Acariformes</taxon>
        <taxon>Trombidiformes</taxon>
        <taxon>Prostigmata</taxon>
        <taxon>Anystina</taxon>
        <taxon>Parasitengona</taxon>
        <taxon>Trombiculoidea</taxon>
        <taxon>Trombiculidae</taxon>
        <taxon>Leptotrombidium</taxon>
    </lineage>
</organism>
<dbReference type="Pfam" id="PF02210">
    <property type="entry name" value="Laminin_G_2"/>
    <property type="match status" value="1"/>
</dbReference>
<keyword evidence="3" id="KW-0176">Collagen</keyword>
<keyword evidence="1" id="KW-0677">Repeat</keyword>
<dbReference type="Gene3D" id="2.60.120.200">
    <property type="match status" value="1"/>
</dbReference>
<feature type="non-terminal residue" evidence="3">
    <location>
        <position position="1"/>
    </location>
</feature>
<dbReference type="InterPro" id="IPR048287">
    <property type="entry name" value="TSPN-like_N"/>
</dbReference>
<dbReference type="GO" id="GO:0005581">
    <property type="term" value="C:collagen trimer"/>
    <property type="evidence" value="ECO:0007669"/>
    <property type="project" value="UniProtKB-KW"/>
</dbReference>
<evidence type="ECO:0000259" key="2">
    <source>
        <dbReference type="SMART" id="SM00210"/>
    </source>
</evidence>
<reference evidence="3 4" key="1">
    <citation type="journal article" date="2018" name="Gigascience">
        <title>Genomes of trombidid mites reveal novel predicted allergens and laterally-transferred genes associated with secondary metabolism.</title>
        <authorList>
            <person name="Dong X."/>
            <person name="Chaisiri K."/>
            <person name="Xia D."/>
            <person name="Armstrong S.D."/>
            <person name="Fang Y."/>
            <person name="Donnelly M.J."/>
            <person name="Kadowaki T."/>
            <person name="McGarry J.W."/>
            <person name="Darby A.C."/>
            <person name="Makepeace B.L."/>
        </authorList>
    </citation>
    <scope>NUCLEOTIDE SEQUENCE [LARGE SCALE GENOMIC DNA]</scope>
    <source>
        <strain evidence="3">UoL-UT</strain>
    </source>
</reference>
<proteinExistence type="predicted"/>
<dbReference type="InterPro" id="IPR013320">
    <property type="entry name" value="ConA-like_dom_sf"/>
</dbReference>
<protein>
    <submittedName>
        <fullName evidence="3">Collagen alpha-1(XI) chain-like protein</fullName>
    </submittedName>
</protein>
<keyword evidence="4" id="KW-1185">Reference proteome</keyword>
<accession>A0A443RX92</accession>
<evidence type="ECO:0000256" key="1">
    <source>
        <dbReference type="ARBA" id="ARBA00022737"/>
    </source>
</evidence>
<comment type="caution">
    <text evidence="3">The sequence shown here is derived from an EMBL/GenBank/DDBJ whole genome shotgun (WGS) entry which is preliminary data.</text>
</comment>
<dbReference type="Proteomes" id="UP000288716">
    <property type="component" value="Unassembled WGS sequence"/>
</dbReference>
<dbReference type="AlphaFoldDB" id="A0A443RX92"/>
<evidence type="ECO:0000313" key="4">
    <source>
        <dbReference type="Proteomes" id="UP000288716"/>
    </source>
</evidence>
<name>A0A443RX92_9ACAR</name>
<sequence length="285" mass="32184">SADLLEKLAIDSQTNGVRKTTGICEKRAISNDEQGNAIYSDTPNPDKAWRLSDSLLLNIETRDVFHTSFPHDFSILVTFKAEYVKYFNLISIYSREGVVQLSFTISDNITFSWRDNSETTASTRNSLLTATFTSRIKDNEWHRLAVSCKGDSITLLTDCNTQQTKPFLRRKDSSLDLSGVTFVGQSTNATKNFDGIIQQLFVIPTSEAAYEQCVDYIPDCESPFPYEDVIFTEPTTFYDNANSETKPSTEEISETFTKNTTTVITSSTDNYNFTEIPVFPDVRFI</sequence>
<dbReference type="STRING" id="299467.A0A443RX92"/>
<dbReference type="EMBL" id="NCKV01023892">
    <property type="protein sequence ID" value="RWS19659.1"/>
    <property type="molecule type" value="Genomic_DNA"/>
</dbReference>
<dbReference type="VEuPathDB" id="VectorBase:LDEU012381"/>
<dbReference type="OrthoDB" id="8939548at2759"/>
<evidence type="ECO:0000313" key="3">
    <source>
        <dbReference type="EMBL" id="RWS19659.1"/>
    </source>
</evidence>
<dbReference type="SMART" id="SM00210">
    <property type="entry name" value="TSPN"/>
    <property type="match status" value="1"/>
</dbReference>